<proteinExistence type="predicted"/>
<name>A0A0D7BPQ4_9AGAR</name>
<protein>
    <submittedName>
        <fullName evidence="2">Uncharacterized protein</fullName>
    </submittedName>
</protein>
<feature type="compositionally biased region" description="Low complexity" evidence="1">
    <location>
        <begin position="69"/>
        <end position="79"/>
    </location>
</feature>
<keyword evidence="3" id="KW-1185">Reference proteome</keyword>
<evidence type="ECO:0000256" key="1">
    <source>
        <dbReference type="SAM" id="MobiDB-lite"/>
    </source>
</evidence>
<dbReference type="AlphaFoldDB" id="A0A0D7BPQ4"/>
<dbReference type="EMBL" id="KN880442">
    <property type="protein sequence ID" value="KIY72543.1"/>
    <property type="molecule type" value="Genomic_DNA"/>
</dbReference>
<sequence length="139" mass="14980">MAEPKHFQPPSSRTTTARYAPSREPAYDERLASKSPSVRPGACMNNGPASMHNGTHPRSGTQSGYGAGPSIPSSTSTTTQDRGYASRDRGPDRGTISALRQGEVLFHCNVPSCKSHIQQTGFTSVSSYNSEVFAFEWGR</sequence>
<reference evidence="2 3" key="1">
    <citation type="journal article" date="2015" name="Fungal Genet. Biol.">
        <title>Evolution of novel wood decay mechanisms in Agaricales revealed by the genome sequences of Fistulina hepatica and Cylindrobasidium torrendii.</title>
        <authorList>
            <person name="Floudas D."/>
            <person name="Held B.W."/>
            <person name="Riley R."/>
            <person name="Nagy L.G."/>
            <person name="Koehler G."/>
            <person name="Ransdell A.S."/>
            <person name="Younus H."/>
            <person name="Chow J."/>
            <person name="Chiniquy J."/>
            <person name="Lipzen A."/>
            <person name="Tritt A."/>
            <person name="Sun H."/>
            <person name="Haridas S."/>
            <person name="LaButti K."/>
            <person name="Ohm R.A."/>
            <person name="Kues U."/>
            <person name="Blanchette R.A."/>
            <person name="Grigoriev I.V."/>
            <person name="Minto R.E."/>
            <person name="Hibbett D.S."/>
        </authorList>
    </citation>
    <scope>NUCLEOTIDE SEQUENCE [LARGE SCALE GENOMIC DNA]</scope>
    <source>
        <strain evidence="2 3">FP15055 ss-10</strain>
    </source>
</reference>
<feature type="region of interest" description="Disordered" evidence="1">
    <location>
        <begin position="1"/>
        <end position="95"/>
    </location>
</feature>
<feature type="compositionally biased region" description="Polar residues" evidence="1">
    <location>
        <begin position="52"/>
        <end position="64"/>
    </location>
</feature>
<accession>A0A0D7BPQ4</accession>
<evidence type="ECO:0000313" key="3">
    <source>
        <dbReference type="Proteomes" id="UP000054007"/>
    </source>
</evidence>
<dbReference type="Proteomes" id="UP000054007">
    <property type="component" value="Unassembled WGS sequence"/>
</dbReference>
<evidence type="ECO:0000313" key="2">
    <source>
        <dbReference type="EMBL" id="KIY72543.1"/>
    </source>
</evidence>
<organism evidence="2 3">
    <name type="scientific">Cylindrobasidium torrendii FP15055 ss-10</name>
    <dbReference type="NCBI Taxonomy" id="1314674"/>
    <lineage>
        <taxon>Eukaryota</taxon>
        <taxon>Fungi</taxon>
        <taxon>Dikarya</taxon>
        <taxon>Basidiomycota</taxon>
        <taxon>Agaricomycotina</taxon>
        <taxon>Agaricomycetes</taxon>
        <taxon>Agaricomycetidae</taxon>
        <taxon>Agaricales</taxon>
        <taxon>Marasmiineae</taxon>
        <taxon>Physalacriaceae</taxon>
        <taxon>Cylindrobasidium</taxon>
    </lineage>
</organism>
<gene>
    <name evidence="2" type="ORF">CYLTODRAFT_417741</name>
</gene>